<feature type="domain" description="Peptidase S9A N-terminal" evidence="1">
    <location>
        <begin position="153"/>
        <end position="402"/>
    </location>
</feature>
<evidence type="ECO:0000313" key="2">
    <source>
        <dbReference type="EMBL" id="MCQ8186483.1"/>
    </source>
</evidence>
<dbReference type="RefSeq" id="WP_256620408.1">
    <property type="nucleotide sequence ID" value="NZ_JANIBC010000019.1"/>
</dbReference>
<dbReference type="Pfam" id="PF02897">
    <property type="entry name" value="Peptidase_S9_N"/>
    <property type="match status" value="1"/>
</dbReference>
<comment type="caution">
    <text evidence="2">The sequence shown here is derived from an EMBL/GenBank/DDBJ whole genome shotgun (WGS) entry which is preliminary data.</text>
</comment>
<dbReference type="Gene3D" id="2.130.10.120">
    <property type="entry name" value="Prolyl oligopeptidase, N-terminal domain"/>
    <property type="match status" value="1"/>
</dbReference>
<reference evidence="2" key="1">
    <citation type="submission" date="2022-07" db="EMBL/GenBank/DDBJ databases">
        <title>Parvularcula maris sp. nov., an algicidal bacterium isolated from seawater.</title>
        <authorList>
            <person name="Li F."/>
        </authorList>
    </citation>
    <scope>NUCLEOTIDE SEQUENCE</scope>
    <source>
        <strain evidence="2">BGMRC 0090</strain>
    </source>
</reference>
<dbReference type="EMBL" id="JANIBC010000019">
    <property type="protein sequence ID" value="MCQ8186483.1"/>
    <property type="molecule type" value="Genomic_DNA"/>
</dbReference>
<accession>A0A9X2RL57</accession>
<dbReference type="InterPro" id="IPR023302">
    <property type="entry name" value="Pept_S9A_N"/>
</dbReference>
<dbReference type="GO" id="GO:0004252">
    <property type="term" value="F:serine-type endopeptidase activity"/>
    <property type="evidence" value="ECO:0007669"/>
    <property type="project" value="InterPro"/>
</dbReference>
<name>A0A9X2RL57_9PROT</name>
<dbReference type="AlphaFoldDB" id="A0A9X2RL57"/>
<protein>
    <recommendedName>
        <fullName evidence="1">Peptidase S9A N-terminal domain-containing protein</fullName>
    </recommendedName>
</protein>
<sequence length="668" mass="70512">MRFSPGRPLVACLLLCLAACGSGERPSERDAEPFDYPVTKRLEALEPETGAVSHDPYDWLHISVAADPQVRRWAEGQSEFTQKALRERSGENTYEDVLALARRWTIHQPTVRDTQIVHLSSAENGSLAFEVSPLTGGLGGEGQLPLPLETGTVKRWAVNQSGTLAAYLTSSEAGTFVRFADLTEGRLLRDAVPASAGTVLLWDGAGEALFYSMAASPTLVEIKKHILGTPSALDEVAASAVAVPGGDHQLALAGDGGLLVASFVDPSRGTTSIFGHAIGRQGFNPLFQPIQGRAAFLGEAGRDLFLLIEDENGSRIVSTDPSKPLPRDWTKILSFARSEGVRRAWLAGGALLVANDAAPATSLDVYSLTGSLLGGLPVPDGPTLTYVGASAAEPFVTLQFTDLIGARTSQIANLQTLSVRTISTGQGSTDIERSGSDFPVLTAGASAEGSQLLLMLTDAPEKALGTHLPHLLRHHLDRGGRAAMMVVPKPSPFARSVAELSAQEEVLPKVKAAIGELQGDADGPVVMIAAGWTSSLGVALSVDDEPPFGALVAENPLTDYERPLLPGPVPPTELAVRMERSPYRRVGAPARTPALLVLADPQRFASSTGHGFKIVAKRQYELPAAASFVTLEAEYRTGLATPRSANAAASLYTFLTEFEVSGAATSPL</sequence>
<proteinExistence type="predicted"/>
<evidence type="ECO:0000313" key="3">
    <source>
        <dbReference type="Proteomes" id="UP001142610"/>
    </source>
</evidence>
<evidence type="ECO:0000259" key="1">
    <source>
        <dbReference type="Pfam" id="PF02897"/>
    </source>
</evidence>
<dbReference type="SUPFAM" id="SSF50993">
    <property type="entry name" value="Peptidase/esterase 'gauge' domain"/>
    <property type="match status" value="1"/>
</dbReference>
<organism evidence="2 3">
    <name type="scientific">Parvularcula maris</name>
    <dbReference type="NCBI Taxonomy" id="2965077"/>
    <lineage>
        <taxon>Bacteria</taxon>
        <taxon>Pseudomonadati</taxon>
        <taxon>Pseudomonadota</taxon>
        <taxon>Alphaproteobacteria</taxon>
        <taxon>Parvularculales</taxon>
        <taxon>Parvularculaceae</taxon>
        <taxon>Parvularcula</taxon>
    </lineage>
</organism>
<gene>
    <name evidence="2" type="ORF">NOG11_13960</name>
</gene>
<dbReference type="Proteomes" id="UP001142610">
    <property type="component" value="Unassembled WGS sequence"/>
</dbReference>
<keyword evidence="3" id="KW-1185">Reference proteome</keyword>